<keyword evidence="2" id="KW-0812">Transmembrane</keyword>
<dbReference type="Proteomes" id="UP000000485">
    <property type="component" value="Chromosome"/>
</dbReference>
<feature type="transmembrane region" description="Helical" evidence="2">
    <location>
        <begin position="36"/>
        <end position="57"/>
    </location>
</feature>
<dbReference type="Gene3D" id="3.30.70.2390">
    <property type="match status" value="1"/>
</dbReference>
<name>F8A5C8_CELGA</name>
<gene>
    <name evidence="4" type="ordered locus">Celgi_0423</name>
</gene>
<feature type="compositionally biased region" description="Low complexity" evidence="1">
    <location>
        <begin position="73"/>
        <end position="84"/>
    </location>
</feature>
<proteinExistence type="predicted"/>
<dbReference type="InterPro" id="IPR027381">
    <property type="entry name" value="LytR/CpsA/Psr_C"/>
</dbReference>
<dbReference type="EMBL" id="CP002665">
    <property type="protein sequence ID" value="AEI10945.1"/>
    <property type="molecule type" value="Genomic_DNA"/>
</dbReference>
<organism evidence="4 5">
    <name type="scientific">Cellulomonas gilvus (strain ATCC 13127 / NRRL B-14078)</name>
    <name type="common">Cellvibrio gilvus</name>
    <dbReference type="NCBI Taxonomy" id="593907"/>
    <lineage>
        <taxon>Bacteria</taxon>
        <taxon>Bacillati</taxon>
        <taxon>Actinomycetota</taxon>
        <taxon>Actinomycetes</taxon>
        <taxon>Micrococcales</taxon>
        <taxon>Cellulomonadaceae</taxon>
        <taxon>Cellulomonas</taxon>
    </lineage>
</organism>
<sequence length="200" mass="20260">MSKADYPYPDDEFDAPPDPTSPRGVHRAPRSAWSRWWPFLVIPVIAVAVAYGAVTYVSRGNDAPAAPGANEDTTTSAAPTKSTTGKPTDSESDEASAEPTETEDAPEANLSAPVVVYNAAGIQGLAATAAGKVEAAGFTNVTADNFGGTAPATSTVFYATDADKATADLVASSLGLTTVVLDAAQAADGISVVLTQALPS</sequence>
<dbReference type="KEGG" id="cga:Celgi_0423"/>
<dbReference type="STRING" id="593907.Celgi_0423"/>
<evidence type="ECO:0000259" key="3">
    <source>
        <dbReference type="Pfam" id="PF13399"/>
    </source>
</evidence>
<protein>
    <recommendedName>
        <fullName evidence="3">LytR/CpsA/Psr regulator C-terminal domain-containing protein</fullName>
    </recommendedName>
</protein>
<dbReference type="HOGENOM" id="CLU_110134_1_0_11"/>
<dbReference type="Pfam" id="PF13399">
    <property type="entry name" value="LytR_C"/>
    <property type="match status" value="1"/>
</dbReference>
<evidence type="ECO:0000256" key="1">
    <source>
        <dbReference type="SAM" id="MobiDB-lite"/>
    </source>
</evidence>
<feature type="domain" description="LytR/CpsA/Psr regulator C-terminal" evidence="3">
    <location>
        <begin position="112"/>
        <end position="196"/>
    </location>
</feature>
<evidence type="ECO:0000256" key="2">
    <source>
        <dbReference type="SAM" id="Phobius"/>
    </source>
</evidence>
<dbReference type="RefSeq" id="WP_013882470.1">
    <property type="nucleotide sequence ID" value="NC_015671.1"/>
</dbReference>
<feature type="compositionally biased region" description="Acidic residues" evidence="1">
    <location>
        <begin position="90"/>
        <end position="106"/>
    </location>
</feature>
<dbReference type="eggNOG" id="ENOG50330SA">
    <property type="taxonomic scope" value="Bacteria"/>
</dbReference>
<keyword evidence="2" id="KW-1133">Transmembrane helix</keyword>
<feature type="region of interest" description="Disordered" evidence="1">
    <location>
        <begin position="1"/>
        <end position="27"/>
    </location>
</feature>
<dbReference type="AlphaFoldDB" id="F8A5C8"/>
<reference evidence="5" key="1">
    <citation type="submission" date="2011-04" db="EMBL/GenBank/DDBJ databases">
        <title>Complete sequence of Cellvibrio gilvus ATCC 13127.</title>
        <authorList>
            <person name="Lucas S."/>
            <person name="Han J."/>
            <person name="Lapidus A."/>
            <person name="Cheng J.-F."/>
            <person name="Goodwin L."/>
            <person name="Pitluck S."/>
            <person name="Peters L."/>
            <person name="Munk A."/>
            <person name="Detter J.C."/>
            <person name="Han C."/>
            <person name="Tapia R."/>
            <person name="Land M."/>
            <person name="Hauser L."/>
            <person name="Kyrpides N."/>
            <person name="Ivanova N."/>
            <person name="Ovchinnikova G."/>
            <person name="Pagani I."/>
            <person name="Mead D."/>
            <person name="Brumm P."/>
            <person name="Woyke T."/>
        </authorList>
    </citation>
    <scope>NUCLEOTIDE SEQUENCE [LARGE SCALE GENOMIC DNA]</scope>
    <source>
        <strain evidence="5">ATCC 13127 / NRRL B-14078</strain>
    </source>
</reference>
<accession>F8A5C8</accession>
<feature type="region of interest" description="Disordered" evidence="1">
    <location>
        <begin position="65"/>
        <end position="108"/>
    </location>
</feature>
<evidence type="ECO:0000313" key="4">
    <source>
        <dbReference type="EMBL" id="AEI10945.1"/>
    </source>
</evidence>
<keyword evidence="2" id="KW-0472">Membrane</keyword>
<dbReference type="OrthoDB" id="5147502at2"/>
<keyword evidence="5" id="KW-1185">Reference proteome</keyword>
<evidence type="ECO:0000313" key="5">
    <source>
        <dbReference type="Proteomes" id="UP000000485"/>
    </source>
</evidence>